<dbReference type="PANTHER" id="PTHR17985:SF8">
    <property type="entry name" value="TRANSPORT AND GOLGI ORGANIZATION PROTEIN 2 HOMOLOG"/>
    <property type="match status" value="1"/>
</dbReference>
<name>A0A5P1RFM8_9GAMM</name>
<organism evidence="1 2">
    <name type="scientific">Neptunomonas concharum</name>
    <dbReference type="NCBI Taxonomy" id="1031538"/>
    <lineage>
        <taxon>Bacteria</taxon>
        <taxon>Pseudomonadati</taxon>
        <taxon>Pseudomonadota</taxon>
        <taxon>Gammaproteobacteria</taxon>
        <taxon>Oceanospirillales</taxon>
        <taxon>Oceanospirillaceae</taxon>
        <taxon>Neptunomonas</taxon>
    </lineage>
</organism>
<evidence type="ECO:0000313" key="1">
    <source>
        <dbReference type="EMBL" id="QEQ98075.1"/>
    </source>
</evidence>
<dbReference type="InterPro" id="IPR008551">
    <property type="entry name" value="TANGO2"/>
</dbReference>
<dbReference type="Pfam" id="PF05742">
    <property type="entry name" value="TANGO2"/>
    <property type="match status" value="1"/>
</dbReference>
<dbReference type="Proteomes" id="UP000324760">
    <property type="component" value="Chromosome"/>
</dbReference>
<accession>A0A5P1RFM8</accession>
<protein>
    <submittedName>
        <fullName evidence="1">NRDE family protein</fullName>
    </submittedName>
</protein>
<reference evidence="1 2" key="1">
    <citation type="journal article" date="2019" name="Biochem. Eng. J.">
        <title>Metabolic engineering of the marine bacteria Neptunomonas concharum for the production of acetoin and meso-2,3-butanediol from acetate.</title>
        <authorList>
            <person name="Li W."/>
            <person name="Pu N."/>
            <person name="Liu C.-X."/>
            <person name="Yuan Q.-P."/>
            <person name="Li Z.-J."/>
        </authorList>
    </citation>
    <scope>NUCLEOTIDE SEQUENCE [LARGE SCALE GENOMIC DNA]</scope>
    <source>
        <strain evidence="1 2">JCM17730</strain>
    </source>
</reference>
<gene>
    <name evidence="1" type="ORF">F0U83_15905</name>
</gene>
<proteinExistence type="predicted"/>
<dbReference type="OrthoDB" id="4380123at2"/>
<sequence length="274" mass="30640">MYRNSLSLNIQERAPTVCLIVFAYQCHPDYPLLLVANRDEFFARPTLAMDIWPDHPTVLAGRDLEQMGTWLGVSKEGKFSAVTNYRNGKDKNTTLLSRGNLTREFLTGPDSASDFLNHLSHTKQNYGGFNLLLGDKTGLYYTSNRGAESTQLTPGIYGLSNAFLDTPWPKLLKAKENLRAALNTEISLGNLANILNDQKVAADEQLPDTGISQAWERLLSSCFIHSAEYGTRATTVLRQRKDGLTELIETSYGAEGFLEQRRYSEQIPLIGNKE</sequence>
<dbReference type="AlphaFoldDB" id="A0A5P1RFM8"/>
<evidence type="ECO:0000313" key="2">
    <source>
        <dbReference type="Proteomes" id="UP000324760"/>
    </source>
</evidence>
<keyword evidence="2" id="KW-1185">Reference proteome</keyword>
<dbReference type="KEGG" id="ncu:F0U83_15905"/>
<dbReference type="PANTHER" id="PTHR17985">
    <property type="entry name" value="SER/THR-RICH PROTEIN T10 IN DGCR REGION"/>
    <property type="match status" value="1"/>
</dbReference>
<dbReference type="Gene3D" id="3.60.60.10">
    <property type="entry name" value="Penicillin V Acylase, Chain A"/>
    <property type="match status" value="1"/>
</dbReference>
<dbReference type="EMBL" id="CP043869">
    <property type="protein sequence ID" value="QEQ98075.1"/>
    <property type="molecule type" value="Genomic_DNA"/>
</dbReference>